<protein>
    <submittedName>
        <fullName evidence="1">Uncharacterized protein</fullName>
    </submittedName>
</protein>
<accession>A0A161IYM6</accession>
<dbReference type="eggNOG" id="ENOG5030Z7R">
    <property type="taxonomic scope" value="Bacteria"/>
</dbReference>
<dbReference type="RefSeq" id="WP_019380134.1">
    <property type="nucleotide sequence ID" value="NZ_CP015506.1"/>
</dbReference>
<organism evidence="1 2">
    <name type="scientific">Cytobacillus oceanisediminis 2691</name>
    <dbReference type="NCBI Taxonomy" id="1196031"/>
    <lineage>
        <taxon>Bacteria</taxon>
        <taxon>Bacillati</taxon>
        <taxon>Bacillota</taxon>
        <taxon>Bacilli</taxon>
        <taxon>Bacillales</taxon>
        <taxon>Bacillaceae</taxon>
        <taxon>Cytobacillus</taxon>
    </lineage>
</organism>
<name>A0A161IYM6_9BACI</name>
<gene>
    <name evidence="1" type="ORF">A361_20580</name>
</gene>
<dbReference type="Proteomes" id="UP000077856">
    <property type="component" value="Chromosome"/>
</dbReference>
<dbReference type="AlphaFoldDB" id="A0A161IYM6"/>
<evidence type="ECO:0000313" key="1">
    <source>
        <dbReference type="EMBL" id="AND41455.1"/>
    </source>
</evidence>
<sequence>MGENLAFHIPTYSEGNSAFPKPLNDDYDYWVPIINHYLEKTNMVEVHCWNDETDTIEEIKSLPNFYGCKEVNLTILQGYVTSLLTDYLTNEIVDIDGRFKWFTINLYNDKSSVFHSGHWGTEFFIQKVSEKDDEFIRRVTPLGTVHHR</sequence>
<reference evidence="1 2" key="1">
    <citation type="submission" date="2016-04" db="EMBL/GenBank/DDBJ databases">
        <title>Complete genome sequence of Bacillus oceanisediminis strain 2691.</title>
        <authorList>
            <person name="Jeong H."/>
            <person name="Kim H.J."/>
            <person name="Lee D.-W."/>
        </authorList>
    </citation>
    <scope>NUCLEOTIDE SEQUENCE [LARGE SCALE GENOMIC DNA]</scope>
    <source>
        <strain evidence="1 2">2691</strain>
    </source>
</reference>
<dbReference type="EMBL" id="CP015506">
    <property type="protein sequence ID" value="AND41455.1"/>
    <property type="molecule type" value="Genomic_DNA"/>
</dbReference>
<dbReference type="KEGG" id="bon:A361_20580"/>
<evidence type="ECO:0000313" key="2">
    <source>
        <dbReference type="Proteomes" id="UP000077856"/>
    </source>
</evidence>
<proteinExistence type="predicted"/>